<name>A0A2H9TAU3_9ZZZZ</name>
<gene>
    <name evidence="9" type="primary">murD</name>
    <name evidence="9" type="ORF">CI610_00643</name>
</gene>
<accession>A0A2H9TAU3</accession>
<dbReference type="GO" id="GO:0051301">
    <property type="term" value="P:cell division"/>
    <property type="evidence" value="ECO:0007669"/>
    <property type="project" value="InterPro"/>
</dbReference>
<dbReference type="PANTHER" id="PTHR43692">
    <property type="entry name" value="UDP-N-ACETYLMURAMOYLALANINE--D-GLUTAMATE LIGASE"/>
    <property type="match status" value="1"/>
</dbReference>
<dbReference type="InterPro" id="IPR005762">
    <property type="entry name" value="MurD"/>
</dbReference>
<dbReference type="EC" id="6.3.2.9" evidence="9"/>
<dbReference type="NCBIfam" id="TIGR01087">
    <property type="entry name" value="murD"/>
    <property type="match status" value="1"/>
</dbReference>
<keyword evidence="6" id="KW-0067">ATP-binding</keyword>
<dbReference type="SUPFAM" id="SSF53623">
    <property type="entry name" value="MurD-like peptide ligases, catalytic domain"/>
    <property type="match status" value="1"/>
</dbReference>
<dbReference type="Gene3D" id="3.40.1190.10">
    <property type="entry name" value="Mur-like, catalytic domain"/>
    <property type="match status" value="1"/>
</dbReference>
<keyword evidence="4 9" id="KW-0436">Ligase</keyword>
<dbReference type="GO" id="GO:0005524">
    <property type="term" value="F:ATP binding"/>
    <property type="evidence" value="ECO:0007669"/>
    <property type="project" value="UniProtKB-KW"/>
</dbReference>
<sequence>MSLIGSSCKRVIVGLGKTGVSCARFLARQGLPFSVVDSRDNPPGIDVIRQNCPDAPLCLGQFSGEWLNHADELIVSPGVSLKEPAIAVALDQGVKAVGDIELFCRAIKDAPVIAITGSNGKSTVTTLVGKMAEASGLAVGVGGNIGTPVLDLLEREPCDLYVLELSSFQLETTYSLNAISTILNISPDHMDRYTTMEEYHQAKQRIYRQCKGAVYNSGDLLTTPLLPNHIPHCSFSAEVPDIGQYGLTTSDGQAWLAKGNKRLLSTHDLPVCGQHNYLDALAALALGDLAGLDLDAMLEVLRNFRGLPHRCQWIGEFGGIRWFNDSKATNVGAASAAINGLGEDIVGKLILIAGGDGKHADFSELKEPVGRYVRHVILMGRDGSMIERALENSVPICYAIDLEDAVGKAKQLAVMNDAVLLSPASASFDMFRSFEERGEIFAHHVHNMCVSGLRK</sequence>
<dbReference type="InterPro" id="IPR036615">
    <property type="entry name" value="Mur_ligase_C_dom_sf"/>
</dbReference>
<dbReference type="Pfam" id="PF21799">
    <property type="entry name" value="MurD-like_N"/>
    <property type="match status" value="1"/>
</dbReference>
<comment type="subcellular location">
    <subcellularLocation>
        <location evidence="1">Cytoplasm</location>
    </subcellularLocation>
</comment>
<dbReference type="InterPro" id="IPR036565">
    <property type="entry name" value="Mur-like_cat_sf"/>
</dbReference>
<comment type="caution">
    <text evidence="9">The sequence shown here is derived from an EMBL/GenBank/DDBJ whole genome shotgun (WGS) entry which is preliminary data.</text>
</comment>
<feature type="domain" description="Mur ligase C-terminal" evidence="7">
    <location>
        <begin position="309"/>
        <end position="424"/>
    </location>
</feature>
<organism evidence="9">
    <name type="scientific">invertebrate metagenome</name>
    <dbReference type="NCBI Taxonomy" id="1711999"/>
    <lineage>
        <taxon>unclassified sequences</taxon>
        <taxon>metagenomes</taxon>
        <taxon>organismal metagenomes</taxon>
    </lineage>
</organism>
<reference evidence="9" key="1">
    <citation type="journal article" date="2017" name="Appl. Environ. Microbiol.">
        <title>Molecular characterization of an Endozoicomonas-like organism causing infection in king scallop Pecten maximus L.</title>
        <authorList>
            <person name="Cano I."/>
            <person name="van Aerle R."/>
            <person name="Ross S."/>
            <person name="Verner-Jeffreys D.W."/>
            <person name="Paley R.K."/>
            <person name="Rimmer G."/>
            <person name="Ryder D."/>
            <person name="Hooper P."/>
            <person name="Stone D."/>
            <person name="Feist S.W."/>
        </authorList>
    </citation>
    <scope>NUCLEOTIDE SEQUENCE</scope>
</reference>
<evidence type="ECO:0000259" key="8">
    <source>
        <dbReference type="Pfam" id="PF08245"/>
    </source>
</evidence>
<dbReference type="PANTHER" id="PTHR43692:SF1">
    <property type="entry name" value="UDP-N-ACETYLMURAMOYLALANINE--D-GLUTAMATE LIGASE"/>
    <property type="match status" value="1"/>
</dbReference>
<dbReference type="GO" id="GO:0008764">
    <property type="term" value="F:UDP-N-acetylmuramoylalanine-D-glutamate ligase activity"/>
    <property type="evidence" value="ECO:0007669"/>
    <property type="project" value="UniProtKB-EC"/>
</dbReference>
<dbReference type="InterPro" id="IPR013221">
    <property type="entry name" value="Mur_ligase_cen"/>
</dbReference>
<dbReference type="HAMAP" id="MF_00639">
    <property type="entry name" value="MurD"/>
    <property type="match status" value="1"/>
</dbReference>
<feature type="domain" description="Mur ligase central" evidence="8">
    <location>
        <begin position="115"/>
        <end position="286"/>
    </location>
</feature>
<dbReference type="Pfam" id="PF08245">
    <property type="entry name" value="Mur_ligase_M"/>
    <property type="match status" value="1"/>
</dbReference>
<dbReference type="GO" id="GO:0009252">
    <property type="term" value="P:peptidoglycan biosynthetic process"/>
    <property type="evidence" value="ECO:0007669"/>
    <property type="project" value="UniProtKB-UniPathway"/>
</dbReference>
<dbReference type="GO" id="GO:0008360">
    <property type="term" value="P:regulation of cell shape"/>
    <property type="evidence" value="ECO:0007669"/>
    <property type="project" value="InterPro"/>
</dbReference>
<dbReference type="AlphaFoldDB" id="A0A2H9TAU3"/>
<comment type="pathway">
    <text evidence="2">Cell wall biogenesis; peptidoglycan biosynthesis.</text>
</comment>
<evidence type="ECO:0000256" key="3">
    <source>
        <dbReference type="ARBA" id="ARBA00022490"/>
    </source>
</evidence>
<protein>
    <submittedName>
        <fullName evidence="9">UDP-N-acetylmuramoylalanine--D-glutamate ligase</fullName>
        <ecNumber evidence="9">6.3.2.9</ecNumber>
    </submittedName>
</protein>
<dbReference type="Pfam" id="PF02875">
    <property type="entry name" value="Mur_ligase_C"/>
    <property type="match status" value="1"/>
</dbReference>
<proteinExistence type="inferred from homology"/>
<dbReference type="SUPFAM" id="SSF53244">
    <property type="entry name" value="MurD-like peptide ligases, peptide-binding domain"/>
    <property type="match status" value="1"/>
</dbReference>
<keyword evidence="3" id="KW-0963">Cytoplasm</keyword>
<dbReference type="Gene3D" id="3.40.50.720">
    <property type="entry name" value="NAD(P)-binding Rossmann-like Domain"/>
    <property type="match status" value="1"/>
</dbReference>
<evidence type="ECO:0000256" key="6">
    <source>
        <dbReference type="ARBA" id="ARBA00022840"/>
    </source>
</evidence>
<evidence type="ECO:0000256" key="5">
    <source>
        <dbReference type="ARBA" id="ARBA00022741"/>
    </source>
</evidence>
<dbReference type="GO" id="GO:0005737">
    <property type="term" value="C:cytoplasm"/>
    <property type="evidence" value="ECO:0007669"/>
    <property type="project" value="UniProtKB-SubCell"/>
</dbReference>
<keyword evidence="5" id="KW-0547">Nucleotide-binding</keyword>
<dbReference type="UniPathway" id="UPA00219"/>
<dbReference type="InterPro" id="IPR004101">
    <property type="entry name" value="Mur_ligase_C"/>
</dbReference>
<evidence type="ECO:0000256" key="2">
    <source>
        <dbReference type="ARBA" id="ARBA00004752"/>
    </source>
</evidence>
<evidence type="ECO:0000313" key="9">
    <source>
        <dbReference type="EMBL" id="PJE80360.1"/>
    </source>
</evidence>
<evidence type="ECO:0000256" key="1">
    <source>
        <dbReference type="ARBA" id="ARBA00004496"/>
    </source>
</evidence>
<dbReference type="Gene3D" id="3.90.190.20">
    <property type="entry name" value="Mur ligase, C-terminal domain"/>
    <property type="match status" value="1"/>
</dbReference>
<dbReference type="EMBL" id="NSIT01000020">
    <property type="protein sequence ID" value="PJE80360.1"/>
    <property type="molecule type" value="Genomic_DNA"/>
</dbReference>
<evidence type="ECO:0000256" key="4">
    <source>
        <dbReference type="ARBA" id="ARBA00022598"/>
    </source>
</evidence>
<evidence type="ECO:0000259" key="7">
    <source>
        <dbReference type="Pfam" id="PF02875"/>
    </source>
</evidence>
<dbReference type="SUPFAM" id="SSF51984">
    <property type="entry name" value="MurCD N-terminal domain"/>
    <property type="match status" value="1"/>
</dbReference>